<dbReference type="RefSeq" id="WP_307309760.1">
    <property type="nucleotide sequence ID" value="NZ_JAUSRE010000016.1"/>
</dbReference>
<evidence type="ECO:0000313" key="2">
    <source>
        <dbReference type="EMBL" id="MDP9889498.1"/>
    </source>
</evidence>
<dbReference type="Gene3D" id="2.130.10.10">
    <property type="entry name" value="YVTN repeat-like/Quinoprotein amine dehydrogenase"/>
    <property type="match status" value="1"/>
</dbReference>
<proteinExistence type="inferred from homology"/>
<reference evidence="2 3" key="1">
    <citation type="submission" date="2023-07" db="EMBL/GenBank/DDBJ databases">
        <title>Sorghum-associated microbial communities from plants grown in Nebraska, USA.</title>
        <authorList>
            <person name="Schachtman D."/>
        </authorList>
    </citation>
    <scope>NUCLEOTIDE SEQUENCE [LARGE SCALE GENOMIC DNA]</scope>
    <source>
        <strain evidence="2 3">CC222</strain>
    </source>
</reference>
<dbReference type="EMBL" id="JAUSRE010000016">
    <property type="protein sequence ID" value="MDP9889498.1"/>
    <property type="molecule type" value="Genomic_DNA"/>
</dbReference>
<dbReference type="PANTHER" id="PTHR30344">
    <property type="entry name" value="6-PHOSPHOGLUCONOLACTONASE-RELATED"/>
    <property type="match status" value="1"/>
</dbReference>
<gene>
    <name evidence="2" type="ORF">J2X98_003108</name>
</gene>
<dbReference type="PANTHER" id="PTHR30344:SF1">
    <property type="entry name" value="6-PHOSPHOGLUCONOLACTONASE"/>
    <property type="match status" value="1"/>
</dbReference>
<dbReference type="InterPro" id="IPR015943">
    <property type="entry name" value="WD40/YVTN_repeat-like_dom_sf"/>
</dbReference>
<sequence>MTTGAAHDNAANNNAASSIIWIGTYTADGGGLADGIGAVRERQDGSLEWLGTAVQAPSPSFLAVHPRLPLVYAAAEQRKTVQAYRRVGDFGLEQSGEPQPAGEATCHVAVDPRGRFVTAACWGDGQVLLYELDADGGMTRPYPAAPSVDPHAGVSPGSPRQSRAHASLMLQDGRIMTTDLGHDTLRIWKYEPGTGLAADHEVVLPCGSGPRHMVEHPNGNVFIVSEYSVEVFVVRPEAGIYELVFRGPATAGGSQEGDSAAEICLDPQGHFAYAGVRGSNLISVLEAAADGAELIPVKDFDSGGNWPRHHLVRGRWLHVAHERSHTIATFELDPATGLPGPVLHMLSTRSPTALVAAI</sequence>
<evidence type="ECO:0000313" key="3">
    <source>
        <dbReference type="Proteomes" id="UP001226577"/>
    </source>
</evidence>
<protein>
    <submittedName>
        <fullName evidence="2">6-phosphogluconolactonase (Cycloisomerase 2 family)</fullName>
    </submittedName>
</protein>
<comment type="similarity">
    <text evidence="1">Belongs to the cycloisomerase 2 family.</text>
</comment>
<dbReference type="Proteomes" id="UP001226577">
    <property type="component" value="Unassembled WGS sequence"/>
</dbReference>
<name>A0ABT9RW87_9MICC</name>
<dbReference type="InterPro" id="IPR019405">
    <property type="entry name" value="Lactonase_7-beta_prop"/>
</dbReference>
<dbReference type="InterPro" id="IPR011048">
    <property type="entry name" value="Haem_d1_sf"/>
</dbReference>
<comment type="caution">
    <text evidence="2">The sequence shown here is derived from an EMBL/GenBank/DDBJ whole genome shotgun (WGS) entry which is preliminary data.</text>
</comment>
<keyword evidence="3" id="KW-1185">Reference proteome</keyword>
<accession>A0ABT9RW87</accession>
<evidence type="ECO:0000256" key="1">
    <source>
        <dbReference type="ARBA" id="ARBA00005564"/>
    </source>
</evidence>
<organism evidence="2 3">
    <name type="scientific">Pseudarthrobacter enclensis</name>
    <dbReference type="NCBI Taxonomy" id="993070"/>
    <lineage>
        <taxon>Bacteria</taxon>
        <taxon>Bacillati</taxon>
        <taxon>Actinomycetota</taxon>
        <taxon>Actinomycetes</taxon>
        <taxon>Micrococcales</taxon>
        <taxon>Micrococcaceae</taxon>
        <taxon>Pseudarthrobacter</taxon>
    </lineage>
</organism>
<dbReference type="InterPro" id="IPR050282">
    <property type="entry name" value="Cycloisomerase_2"/>
</dbReference>
<dbReference type="SUPFAM" id="SSF51004">
    <property type="entry name" value="C-terminal (heme d1) domain of cytochrome cd1-nitrite reductase"/>
    <property type="match status" value="1"/>
</dbReference>
<dbReference type="Pfam" id="PF10282">
    <property type="entry name" value="Lactonase"/>
    <property type="match status" value="1"/>
</dbReference>